<name>A0A1K2HFT9_9NEIS</name>
<keyword evidence="5" id="KW-1003">Cell membrane</keyword>
<comment type="similarity">
    <text evidence="2">Belongs to the YajC family.</text>
</comment>
<accession>A0A1K2HFT9</accession>
<keyword evidence="13" id="KW-1185">Reference proteome</keyword>
<evidence type="ECO:0000313" key="13">
    <source>
        <dbReference type="Proteomes" id="UP000186513"/>
    </source>
</evidence>
<evidence type="ECO:0000256" key="5">
    <source>
        <dbReference type="ARBA" id="ARBA00022475"/>
    </source>
</evidence>
<dbReference type="InterPro" id="IPR003849">
    <property type="entry name" value="Preprotein_translocase_YajC"/>
</dbReference>
<comment type="subcellular location">
    <subcellularLocation>
        <location evidence="1">Cell membrane</location>
        <topology evidence="1">Single-pass membrane protein</topology>
    </subcellularLocation>
</comment>
<evidence type="ECO:0000256" key="1">
    <source>
        <dbReference type="ARBA" id="ARBA00004162"/>
    </source>
</evidence>
<dbReference type="PANTHER" id="PTHR33909:SF1">
    <property type="entry name" value="SEC TRANSLOCON ACCESSORY COMPLEX SUBUNIT YAJC"/>
    <property type="match status" value="1"/>
</dbReference>
<dbReference type="AlphaFoldDB" id="A0A1K2HFT9"/>
<dbReference type="RefSeq" id="WP_072428196.1">
    <property type="nucleotide sequence ID" value="NZ_FPKR01000006.1"/>
</dbReference>
<gene>
    <name evidence="12" type="ORF">SAMN02745887_01669</name>
</gene>
<dbReference type="PRINTS" id="PR01853">
    <property type="entry name" value="YAJCTRNLCASE"/>
</dbReference>
<protein>
    <recommendedName>
        <fullName evidence="3">Sec translocon accessory complex subunit YajC</fullName>
    </recommendedName>
</protein>
<evidence type="ECO:0000256" key="11">
    <source>
        <dbReference type="SAM" id="Phobius"/>
    </source>
</evidence>
<keyword evidence="8 11" id="KW-1133">Transmembrane helix</keyword>
<dbReference type="NCBIfam" id="TIGR00739">
    <property type="entry name" value="yajC"/>
    <property type="match status" value="1"/>
</dbReference>
<evidence type="ECO:0000256" key="9">
    <source>
        <dbReference type="ARBA" id="ARBA00023010"/>
    </source>
</evidence>
<dbReference type="GO" id="GO:0015031">
    <property type="term" value="P:protein transport"/>
    <property type="evidence" value="ECO:0007669"/>
    <property type="project" value="UniProtKB-KW"/>
</dbReference>
<evidence type="ECO:0000256" key="3">
    <source>
        <dbReference type="ARBA" id="ARBA00014962"/>
    </source>
</evidence>
<evidence type="ECO:0000313" key="12">
    <source>
        <dbReference type="EMBL" id="SFZ75652.1"/>
    </source>
</evidence>
<dbReference type="OrthoDB" id="9811406at2"/>
<dbReference type="Proteomes" id="UP000186513">
    <property type="component" value="Unassembled WGS sequence"/>
</dbReference>
<feature type="transmembrane region" description="Helical" evidence="11">
    <location>
        <begin position="20"/>
        <end position="37"/>
    </location>
</feature>
<sequence>MLITPAYAAAPAQPAGFELMSFLPMIVIFVLFYFLLIRPQQKRMKEQKAMIDAITKGDEVITNGGVLGKVAKAGEQYLTLEVADGVELVVQRAAVAAKLEKGTIKAQR</sequence>
<organism evidence="12 13">
    <name type="scientific">Chitinimonas taiwanensis DSM 18899</name>
    <dbReference type="NCBI Taxonomy" id="1121279"/>
    <lineage>
        <taxon>Bacteria</taxon>
        <taxon>Pseudomonadati</taxon>
        <taxon>Pseudomonadota</taxon>
        <taxon>Betaproteobacteria</taxon>
        <taxon>Neisseriales</taxon>
        <taxon>Chitinibacteraceae</taxon>
        <taxon>Chitinimonas</taxon>
    </lineage>
</organism>
<dbReference type="Pfam" id="PF02699">
    <property type="entry name" value="YajC"/>
    <property type="match status" value="1"/>
</dbReference>
<evidence type="ECO:0000256" key="2">
    <source>
        <dbReference type="ARBA" id="ARBA00006742"/>
    </source>
</evidence>
<dbReference type="PANTHER" id="PTHR33909">
    <property type="entry name" value="SEC TRANSLOCON ACCESSORY COMPLEX SUBUNIT YAJC"/>
    <property type="match status" value="1"/>
</dbReference>
<keyword evidence="6 11" id="KW-0812">Transmembrane</keyword>
<dbReference type="EMBL" id="FPKR01000006">
    <property type="protein sequence ID" value="SFZ75652.1"/>
    <property type="molecule type" value="Genomic_DNA"/>
</dbReference>
<keyword evidence="7" id="KW-0653">Protein transport</keyword>
<evidence type="ECO:0000256" key="8">
    <source>
        <dbReference type="ARBA" id="ARBA00022989"/>
    </source>
</evidence>
<evidence type="ECO:0000256" key="7">
    <source>
        <dbReference type="ARBA" id="ARBA00022927"/>
    </source>
</evidence>
<proteinExistence type="inferred from homology"/>
<dbReference type="STRING" id="1121279.SAMN02745887_01669"/>
<keyword evidence="9" id="KW-0811">Translocation</keyword>
<dbReference type="GO" id="GO:0005886">
    <property type="term" value="C:plasma membrane"/>
    <property type="evidence" value="ECO:0007669"/>
    <property type="project" value="UniProtKB-SubCell"/>
</dbReference>
<evidence type="ECO:0000256" key="10">
    <source>
        <dbReference type="ARBA" id="ARBA00023136"/>
    </source>
</evidence>
<evidence type="ECO:0000256" key="6">
    <source>
        <dbReference type="ARBA" id="ARBA00022692"/>
    </source>
</evidence>
<dbReference type="SMART" id="SM01323">
    <property type="entry name" value="YajC"/>
    <property type="match status" value="1"/>
</dbReference>
<keyword evidence="10 11" id="KW-0472">Membrane</keyword>
<reference evidence="12 13" key="1">
    <citation type="submission" date="2016-11" db="EMBL/GenBank/DDBJ databases">
        <authorList>
            <person name="Jaros S."/>
            <person name="Januszkiewicz K."/>
            <person name="Wedrychowicz H."/>
        </authorList>
    </citation>
    <scope>NUCLEOTIDE SEQUENCE [LARGE SCALE GENOMIC DNA]</scope>
    <source>
        <strain evidence="12 13">DSM 18899</strain>
    </source>
</reference>
<keyword evidence="4" id="KW-0813">Transport</keyword>
<evidence type="ECO:0000256" key="4">
    <source>
        <dbReference type="ARBA" id="ARBA00022448"/>
    </source>
</evidence>